<dbReference type="InterPro" id="IPR012332">
    <property type="entry name" value="Autotransporter_pectin_lyase_C"/>
</dbReference>
<evidence type="ECO:0000313" key="2">
    <source>
        <dbReference type="EMBL" id="MBB5337300.1"/>
    </source>
</evidence>
<dbReference type="Proteomes" id="UP000559117">
    <property type="component" value="Unassembled WGS sequence"/>
</dbReference>
<dbReference type="SUPFAM" id="SSF51126">
    <property type="entry name" value="Pectin lyase-like"/>
    <property type="match status" value="1"/>
</dbReference>
<reference evidence="2 3" key="1">
    <citation type="submission" date="2020-08" db="EMBL/GenBank/DDBJ databases">
        <title>Genomic Encyclopedia of Type Strains, Phase IV (KMG-IV): sequencing the most valuable type-strain genomes for metagenomic binning, comparative biology and taxonomic classification.</title>
        <authorList>
            <person name="Goeker M."/>
        </authorList>
    </citation>
    <scope>NUCLEOTIDE SEQUENCE [LARGE SCALE GENOMIC DNA]</scope>
    <source>
        <strain evidence="2 3">DSM 24661</strain>
    </source>
</reference>
<dbReference type="EMBL" id="JACHFH010000041">
    <property type="protein sequence ID" value="MBB5337300.1"/>
    <property type="molecule type" value="Genomic_DNA"/>
</dbReference>
<proteinExistence type="predicted"/>
<dbReference type="AlphaFoldDB" id="A0A840UM69"/>
<dbReference type="Gene3D" id="2.160.20.20">
    <property type="match status" value="1"/>
</dbReference>
<dbReference type="RefSeq" id="WP_183863023.1">
    <property type="nucleotide sequence ID" value="NZ_JACHFH010000041.1"/>
</dbReference>
<dbReference type="InterPro" id="IPR011050">
    <property type="entry name" value="Pectin_lyase_fold/virulence"/>
</dbReference>
<evidence type="ECO:0000313" key="3">
    <source>
        <dbReference type="Proteomes" id="UP000559117"/>
    </source>
</evidence>
<comment type="caution">
    <text evidence="2">The sequence shown here is derived from an EMBL/GenBank/DDBJ whole genome shotgun (WGS) entry which is preliminary data.</text>
</comment>
<gene>
    <name evidence="2" type="ORF">HNR32_002460</name>
</gene>
<protein>
    <submittedName>
        <fullName evidence="2">Uncharacterized protein</fullName>
    </submittedName>
</protein>
<evidence type="ECO:0000256" key="1">
    <source>
        <dbReference type="SAM" id="MobiDB-lite"/>
    </source>
</evidence>
<keyword evidence="3" id="KW-1185">Reference proteome</keyword>
<organism evidence="2 3">
    <name type="scientific">Pectinatus brassicae</name>
    <dbReference type="NCBI Taxonomy" id="862415"/>
    <lineage>
        <taxon>Bacteria</taxon>
        <taxon>Bacillati</taxon>
        <taxon>Bacillota</taxon>
        <taxon>Negativicutes</taxon>
        <taxon>Selenomonadales</taxon>
        <taxon>Selenomonadaceae</taxon>
        <taxon>Pectinatus</taxon>
    </lineage>
</organism>
<accession>A0A840UM69</accession>
<feature type="compositionally biased region" description="Pro residues" evidence="1">
    <location>
        <begin position="9"/>
        <end position="24"/>
    </location>
</feature>
<name>A0A840UM69_9FIRM</name>
<feature type="region of interest" description="Disordered" evidence="1">
    <location>
        <begin position="1"/>
        <end position="30"/>
    </location>
</feature>
<sequence length="431" mass="45573">MSTKLSSLQPPPAQSTPPLMPPPNAMMSNESQSADNLMATVIIDNKKANIADKTIEYSNSDENVLLVRNNGNLTIDNSKLIKTGDSSNNEDSNFTGLNAILLANNSHVSISNSTLDSSAEGSNGIFATGKKSLITVSNVIINTEKGSSRGLDATYGGNIIADNVKITTKGAHCAALATDRGEGNVSVTQGTLSTSGEGSPCIYSTGNIKATNSTGIATGSEIAVVEGKNSITLENVDLTGYVQHGIMLYQSFSGDANTGTASFSVKNSKLHNNSQGAMFYITNTKAIANLENTLLDSKSNILINVTSDRWGNSGQNGGDFTFNAKNQLLKGNVLANSLSRITINLKNKTIWQGAFNPDNTADKAAITLDFSSQWELTGNSYITSFTDNDLSFNNIKSHGYNVYYNLDSCKNLAGKTYLLNGGGKLAPIQSN</sequence>